<dbReference type="Gene3D" id="3.40.190.10">
    <property type="entry name" value="Periplasmic binding protein-like II"/>
    <property type="match status" value="1"/>
</dbReference>
<dbReference type="AlphaFoldDB" id="A0A6B0SEA7"/>
<reference evidence="4 5" key="1">
    <citation type="submission" date="2019-12" db="EMBL/GenBank/DDBJ databases">
        <title>Isolation and characterization of three novel carbon monoxide-oxidizing members of Halobacteria from salione crusts and soils.</title>
        <authorList>
            <person name="Myers M.R."/>
            <person name="King G.M."/>
        </authorList>
    </citation>
    <scope>NUCLEOTIDE SEQUENCE [LARGE SCALE GENOMIC DNA]</scope>
    <source>
        <strain evidence="4 5">PCN9</strain>
    </source>
</reference>
<dbReference type="RefSeq" id="WP_159524879.1">
    <property type="nucleotide sequence ID" value="NZ_WUUU01000003.1"/>
</dbReference>
<keyword evidence="5" id="KW-1185">Reference proteome</keyword>
<dbReference type="Pfam" id="PF00496">
    <property type="entry name" value="SBP_bac_5"/>
    <property type="match status" value="1"/>
</dbReference>
<dbReference type="PANTHER" id="PTHR30290">
    <property type="entry name" value="PERIPLASMIC BINDING COMPONENT OF ABC TRANSPORTER"/>
    <property type="match status" value="1"/>
</dbReference>
<organism evidence="4 5">
    <name type="scientific">Halobacterium bonnevillei</name>
    <dbReference type="NCBI Taxonomy" id="2692200"/>
    <lineage>
        <taxon>Archaea</taxon>
        <taxon>Methanobacteriati</taxon>
        <taxon>Methanobacteriota</taxon>
        <taxon>Stenosarchaea group</taxon>
        <taxon>Halobacteria</taxon>
        <taxon>Halobacteriales</taxon>
        <taxon>Halobacteriaceae</taxon>
        <taxon>Halobacterium</taxon>
    </lineage>
</organism>
<accession>A0A6B0SEA7</accession>
<evidence type="ECO:0000313" key="4">
    <source>
        <dbReference type="EMBL" id="MXR19287.1"/>
    </source>
</evidence>
<dbReference type="Gene3D" id="3.10.105.10">
    <property type="entry name" value="Dipeptide-binding Protein, Domain 3"/>
    <property type="match status" value="1"/>
</dbReference>
<evidence type="ECO:0000256" key="1">
    <source>
        <dbReference type="SAM" id="Coils"/>
    </source>
</evidence>
<dbReference type="Gene3D" id="3.90.76.10">
    <property type="entry name" value="Dipeptide-binding Protein, Domain 1"/>
    <property type="match status" value="1"/>
</dbReference>
<dbReference type="Proteomes" id="UP000471521">
    <property type="component" value="Unassembled WGS sequence"/>
</dbReference>
<gene>
    <name evidence="4" type="ORF">GRX66_01215</name>
</gene>
<name>A0A6B0SEA7_9EURY</name>
<comment type="caution">
    <text evidence="4">The sequence shown here is derived from an EMBL/GenBank/DDBJ whole genome shotgun (WGS) entry which is preliminary data.</text>
</comment>
<dbReference type="GO" id="GO:0043190">
    <property type="term" value="C:ATP-binding cassette (ABC) transporter complex"/>
    <property type="evidence" value="ECO:0007669"/>
    <property type="project" value="InterPro"/>
</dbReference>
<dbReference type="PIRSF" id="PIRSF002741">
    <property type="entry name" value="MppA"/>
    <property type="match status" value="1"/>
</dbReference>
<protein>
    <submittedName>
        <fullName evidence="4">ABC transporter substrate-binding protein</fullName>
    </submittedName>
</protein>
<dbReference type="OrthoDB" id="37176at2157"/>
<dbReference type="EMBL" id="WUUU01000003">
    <property type="protein sequence ID" value="MXR19287.1"/>
    <property type="molecule type" value="Genomic_DNA"/>
</dbReference>
<dbReference type="GO" id="GO:0042597">
    <property type="term" value="C:periplasmic space"/>
    <property type="evidence" value="ECO:0007669"/>
    <property type="project" value="UniProtKB-ARBA"/>
</dbReference>
<dbReference type="CDD" id="cd08512">
    <property type="entry name" value="PBP2_NikA_DppA_OppA_like_7"/>
    <property type="match status" value="1"/>
</dbReference>
<evidence type="ECO:0000313" key="5">
    <source>
        <dbReference type="Proteomes" id="UP000471521"/>
    </source>
</evidence>
<feature type="compositionally biased region" description="Polar residues" evidence="2">
    <location>
        <begin position="32"/>
        <end position="60"/>
    </location>
</feature>
<proteinExistence type="predicted"/>
<feature type="region of interest" description="Disordered" evidence="2">
    <location>
        <begin position="32"/>
        <end position="66"/>
    </location>
</feature>
<feature type="coiled-coil region" evidence="1">
    <location>
        <begin position="381"/>
        <end position="408"/>
    </location>
</feature>
<feature type="domain" description="Solute-binding protein family 5" evidence="3">
    <location>
        <begin position="110"/>
        <end position="483"/>
    </location>
</feature>
<evidence type="ECO:0000256" key="2">
    <source>
        <dbReference type="SAM" id="MobiDB-lite"/>
    </source>
</evidence>
<dbReference type="GO" id="GO:1904680">
    <property type="term" value="F:peptide transmembrane transporter activity"/>
    <property type="evidence" value="ECO:0007669"/>
    <property type="project" value="TreeGrafter"/>
</dbReference>
<dbReference type="InterPro" id="IPR039424">
    <property type="entry name" value="SBP_5"/>
</dbReference>
<evidence type="ECO:0000259" key="3">
    <source>
        <dbReference type="Pfam" id="PF00496"/>
    </source>
</evidence>
<dbReference type="InterPro" id="IPR000914">
    <property type="entry name" value="SBP_5_dom"/>
</dbReference>
<dbReference type="GO" id="GO:0015833">
    <property type="term" value="P:peptide transport"/>
    <property type="evidence" value="ECO:0007669"/>
    <property type="project" value="TreeGrafter"/>
</dbReference>
<dbReference type="InterPro" id="IPR030678">
    <property type="entry name" value="Peptide/Ni-bd"/>
</dbReference>
<sequence length="568" mass="63685">MGTSINDHVDRRTFLKYGGAASISAIFAGCTDNQSTDETTNESGTDSPDSTESDGGSTSNGDDEATEFNYVTTVTPSSIDPMKGSDNLETLLLHNVYDPLLYYTDGTPPELQSWLATNYSVSDDGQTYTFELRSDATFHNGDQVTASDVKYSVQRMMDMQNGFSWMWEGVLSPENVEVVDEKTVRMTTNDVYAPFLYTLPFLYIVNQDQVEANANSDGQFGEHGDYGTEWLEANDAGSGPYQLASRERKREIVLEKNDDWWREFPHGQDGYEVVSAEMVQESATAAGRMREGAEMADQWLPLQTYNDLANEDGVRVHAKATFNPFYVYMHTQREPLDDVHVRRAISYAFDYDAALTDVMSGDSDHLQGPLPGAMWSHTDDLETYGQDLEQAQAELEQSEYTASDIDLEYTYVSGLTVEQNMGLLLQSNIQELGGSLSVNKAPWSNITEMTTSKESTPDMLAVYLSFSYADPDTFLYPAWHSNSHGSWTSASWYQNDEVDDLLTEARRTVSQEDRVPIYEQAQRIIAEDAPALFVMNQATRNALSTDVQGFKDNGITGYRQTFHRYYQG</sequence>
<keyword evidence="1" id="KW-0175">Coiled coil</keyword>
<dbReference type="SUPFAM" id="SSF53850">
    <property type="entry name" value="Periplasmic binding protein-like II"/>
    <property type="match status" value="1"/>
</dbReference>